<evidence type="ECO:0000313" key="3">
    <source>
        <dbReference type="EMBL" id="VEL35786.1"/>
    </source>
</evidence>
<dbReference type="AlphaFoldDB" id="A0A448XG99"/>
<dbReference type="OrthoDB" id="10049971at2759"/>
<dbReference type="PANTHER" id="PTHR46154">
    <property type="match status" value="1"/>
</dbReference>
<organism evidence="3 4">
    <name type="scientific">Protopolystoma xenopodis</name>
    <dbReference type="NCBI Taxonomy" id="117903"/>
    <lineage>
        <taxon>Eukaryota</taxon>
        <taxon>Metazoa</taxon>
        <taxon>Spiralia</taxon>
        <taxon>Lophotrochozoa</taxon>
        <taxon>Platyhelminthes</taxon>
        <taxon>Monogenea</taxon>
        <taxon>Polyopisthocotylea</taxon>
        <taxon>Polystomatidea</taxon>
        <taxon>Polystomatidae</taxon>
        <taxon>Protopolystoma</taxon>
    </lineage>
</organism>
<keyword evidence="2" id="KW-0472">Membrane</keyword>
<dbReference type="InterPro" id="IPR031155">
    <property type="entry name" value="DUR"/>
</dbReference>
<name>A0A448XG99_9PLAT</name>
<feature type="transmembrane region" description="Helical" evidence="2">
    <location>
        <begin position="12"/>
        <end position="33"/>
    </location>
</feature>
<sequence length="91" mass="9672">MFFLSPQIQLGWLYQFMGVLIGSAVAPICYVATWSRLTGPATVAGAWIGMIGGLTAWLIYSGTSQQIVNSVQLPVGLSDFFAKTGTARPSS</sequence>
<dbReference type="GO" id="GO:0005886">
    <property type="term" value="C:plasma membrane"/>
    <property type="evidence" value="ECO:0007669"/>
    <property type="project" value="TreeGrafter"/>
</dbReference>
<feature type="transmembrane region" description="Helical" evidence="2">
    <location>
        <begin position="39"/>
        <end position="60"/>
    </location>
</feature>
<dbReference type="Proteomes" id="UP000784294">
    <property type="component" value="Unassembled WGS sequence"/>
</dbReference>
<evidence type="ECO:0000256" key="2">
    <source>
        <dbReference type="SAM" id="Phobius"/>
    </source>
</evidence>
<evidence type="ECO:0000313" key="4">
    <source>
        <dbReference type="Proteomes" id="UP000784294"/>
    </source>
</evidence>
<comment type="caution">
    <text evidence="3">The sequence shown here is derived from an EMBL/GenBank/DDBJ whole genome shotgun (WGS) entry which is preliminary data.</text>
</comment>
<dbReference type="EMBL" id="CAAALY010250678">
    <property type="protein sequence ID" value="VEL35786.1"/>
    <property type="molecule type" value="Genomic_DNA"/>
</dbReference>
<keyword evidence="4" id="KW-1185">Reference proteome</keyword>
<proteinExistence type="predicted"/>
<dbReference type="GO" id="GO:0015204">
    <property type="term" value="F:urea transmembrane transporter activity"/>
    <property type="evidence" value="ECO:0007669"/>
    <property type="project" value="InterPro"/>
</dbReference>
<dbReference type="PANTHER" id="PTHR46154:SF4">
    <property type="entry name" value="UREA ACTIVE TRANSPORTER"/>
    <property type="match status" value="1"/>
</dbReference>
<keyword evidence="2" id="KW-0812">Transmembrane</keyword>
<evidence type="ECO:0000256" key="1">
    <source>
        <dbReference type="ARBA" id="ARBA00022448"/>
    </source>
</evidence>
<accession>A0A448XG99</accession>
<keyword evidence="1" id="KW-0813">Transport</keyword>
<protein>
    <submittedName>
        <fullName evidence="3">Uncharacterized protein</fullName>
    </submittedName>
</protein>
<reference evidence="3" key="1">
    <citation type="submission" date="2018-11" db="EMBL/GenBank/DDBJ databases">
        <authorList>
            <consortium name="Pathogen Informatics"/>
        </authorList>
    </citation>
    <scope>NUCLEOTIDE SEQUENCE</scope>
</reference>
<keyword evidence="2" id="KW-1133">Transmembrane helix</keyword>
<gene>
    <name evidence="3" type="ORF">PXEA_LOCUS29226</name>
</gene>